<keyword evidence="1" id="KW-0732">Signal</keyword>
<proteinExistence type="predicted"/>
<gene>
    <name evidence="3" type="ORF">JOE68_005167</name>
</gene>
<feature type="chain" id="PRO_5045323230" description="DUF4232 domain-containing protein" evidence="1">
    <location>
        <begin position="20"/>
        <end position="186"/>
    </location>
</feature>
<name>A0ABS2SDH0_9PSEU</name>
<dbReference type="PROSITE" id="PS51257">
    <property type="entry name" value="PROKAR_LIPOPROTEIN"/>
    <property type="match status" value="1"/>
</dbReference>
<evidence type="ECO:0000259" key="2">
    <source>
        <dbReference type="Pfam" id="PF14016"/>
    </source>
</evidence>
<dbReference type="InterPro" id="IPR025326">
    <property type="entry name" value="DUF4232"/>
</dbReference>
<sequence length="186" mass="19071">MIGRLVPLALLLAVAACGGAPPVPPPAPTPSGPPCPAGGVDIAAEGGEAAMGLRVLKLRMRNCGATPYPVSGYPDLELLDEDGQVLDVEVQQGSTGISRVDWFEEPPQEVTLQPGDTATSGLVWRNTYDDTTEPPQVGTRIAVAPVAGRPRLTFRPEPAGAGGTATPTTIDLGSTGVVGVRAWTTP</sequence>
<keyword evidence="4" id="KW-1185">Reference proteome</keyword>
<dbReference type="Proteomes" id="UP001195724">
    <property type="component" value="Unassembled WGS sequence"/>
</dbReference>
<dbReference type="EMBL" id="JAFBCL010000001">
    <property type="protein sequence ID" value="MBM7814302.1"/>
    <property type="molecule type" value="Genomic_DNA"/>
</dbReference>
<evidence type="ECO:0000256" key="1">
    <source>
        <dbReference type="SAM" id="SignalP"/>
    </source>
</evidence>
<protein>
    <recommendedName>
        <fullName evidence="2">DUF4232 domain-containing protein</fullName>
    </recommendedName>
</protein>
<reference evidence="3 4" key="1">
    <citation type="submission" date="2021-01" db="EMBL/GenBank/DDBJ databases">
        <title>Sequencing the genomes of 1000 actinobacteria strains.</title>
        <authorList>
            <person name="Klenk H.-P."/>
        </authorList>
    </citation>
    <scope>NUCLEOTIDE SEQUENCE [LARGE SCALE GENOMIC DNA]</scope>
    <source>
        <strain evidence="3 4">DSM 44581</strain>
    </source>
</reference>
<comment type="caution">
    <text evidence="3">The sequence shown here is derived from an EMBL/GenBank/DDBJ whole genome shotgun (WGS) entry which is preliminary data.</text>
</comment>
<dbReference type="RefSeq" id="WP_204844859.1">
    <property type="nucleotide sequence ID" value="NZ_JAFBCL010000001.1"/>
</dbReference>
<feature type="domain" description="DUF4232" evidence="2">
    <location>
        <begin position="35"/>
        <end position="178"/>
    </location>
</feature>
<organism evidence="3 4">
    <name type="scientific">Saccharothrix algeriensis</name>
    <dbReference type="NCBI Taxonomy" id="173560"/>
    <lineage>
        <taxon>Bacteria</taxon>
        <taxon>Bacillati</taxon>
        <taxon>Actinomycetota</taxon>
        <taxon>Actinomycetes</taxon>
        <taxon>Pseudonocardiales</taxon>
        <taxon>Pseudonocardiaceae</taxon>
        <taxon>Saccharothrix</taxon>
    </lineage>
</organism>
<evidence type="ECO:0000313" key="3">
    <source>
        <dbReference type="EMBL" id="MBM7814302.1"/>
    </source>
</evidence>
<accession>A0ABS2SDH0</accession>
<feature type="signal peptide" evidence="1">
    <location>
        <begin position="1"/>
        <end position="19"/>
    </location>
</feature>
<dbReference type="Pfam" id="PF14016">
    <property type="entry name" value="DUF4232"/>
    <property type="match status" value="1"/>
</dbReference>
<evidence type="ECO:0000313" key="4">
    <source>
        <dbReference type="Proteomes" id="UP001195724"/>
    </source>
</evidence>